<dbReference type="KEGG" id="avn:Avin_43170"/>
<proteinExistence type="predicted"/>
<dbReference type="HOGENOM" id="CLU_1319992_0_0_6"/>
<dbReference type="EMBL" id="CP001157">
    <property type="protein sequence ID" value="ACO80438.1"/>
    <property type="molecule type" value="Genomic_DNA"/>
</dbReference>
<name>C1DFP2_AZOVD</name>
<sequence length="185" mass="20487">MKEAGWTEPAIAQKLDISISTIRRITKKHGIKTGAAQAALVQQAREQLLDNAFLLDRAQEIAAAMVNDDFAIAQQIRQKVSEAVESIDPTAGQLALRGLAAAATALKLSQDVWRRALPLDRLNEAHHVEELPELVVRVMTEEDVKELRERQRRELAVLNGEVIDDEESPPTPEEGNDIIVIDDSD</sequence>
<feature type="region of interest" description="Disordered" evidence="1">
    <location>
        <begin position="159"/>
        <end position="185"/>
    </location>
</feature>
<dbReference type="OrthoDB" id="6885407at2"/>
<evidence type="ECO:0000256" key="1">
    <source>
        <dbReference type="SAM" id="MobiDB-lite"/>
    </source>
</evidence>
<dbReference type="Gene3D" id="1.10.10.60">
    <property type="entry name" value="Homeodomain-like"/>
    <property type="match status" value="1"/>
</dbReference>
<dbReference type="Proteomes" id="UP000002424">
    <property type="component" value="Chromosome"/>
</dbReference>
<reference evidence="2 3" key="1">
    <citation type="journal article" date="2009" name="J. Bacteriol.">
        <title>Genome sequence of Azotobacter vinelandii, an obligate aerobe specialized to support diverse anaerobic metabolic processes.</title>
        <authorList>
            <person name="Setubal J.C."/>
            <person name="dos Santos P."/>
            <person name="Goldman B.S."/>
            <person name="Ertesvag H."/>
            <person name="Espin G."/>
            <person name="Rubio L.M."/>
            <person name="Valla S."/>
            <person name="Almeida N.F."/>
            <person name="Balasubramanian D."/>
            <person name="Cromes L."/>
            <person name="Curatti L."/>
            <person name="Du Z."/>
            <person name="Godsy E."/>
            <person name="Goodner B."/>
            <person name="Hellner-Burris K."/>
            <person name="Hernandez J.A."/>
            <person name="Houmiel K."/>
            <person name="Imperial J."/>
            <person name="Kennedy C."/>
            <person name="Larson T.J."/>
            <person name="Latreille P."/>
            <person name="Ligon L.S."/>
            <person name="Lu J."/>
            <person name="Maerk M."/>
            <person name="Miller N.M."/>
            <person name="Norton S."/>
            <person name="O'Carroll I.P."/>
            <person name="Paulsen I."/>
            <person name="Raulfs E.C."/>
            <person name="Roemer R."/>
            <person name="Rosser J."/>
            <person name="Segura D."/>
            <person name="Slater S."/>
            <person name="Stricklin S.L."/>
            <person name="Studholme D.J."/>
            <person name="Sun J."/>
            <person name="Viana C.J."/>
            <person name="Wallin E."/>
            <person name="Wang B."/>
            <person name="Wheeler C."/>
            <person name="Zhu H."/>
            <person name="Dean D.R."/>
            <person name="Dixon R."/>
            <person name="Wood D."/>
        </authorList>
    </citation>
    <scope>NUCLEOTIDE SEQUENCE [LARGE SCALE GENOMIC DNA]</scope>
    <source>
        <strain evidence="3">DJ / ATCC BAA-1303</strain>
    </source>
</reference>
<gene>
    <name evidence="2" type="ordered locus">Avin_43170</name>
</gene>
<accession>C1DFP2</accession>
<dbReference type="AlphaFoldDB" id="C1DFP2"/>
<evidence type="ECO:0000313" key="3">
    <source>
        <dbReference type="Proteomes" id="UP000002424"/>
    </source>
</evidence>
<dbReference type="eggNOG" id="ENOG5033EGB">
    <property type="taxonomic scope" value="Bacteria"/>
</dbReference>
<protein>
    <submittedName>
        <fullName evidence="2">Uncharacterized protein</fullName>
    </submittedName>
</protein>
<evidence type="ECO:0000313" key="2">
    <source>
        <dbReference type="EMBL" id="ACO80438.1"/>
    </source>
</evidence>
<dbReference type="EnsemblBacteria" id="ACO80438">
    <property type="protein sequence ID" value="ACO80438"/>
    <property type="gene ID" value="Avin_43170"/>
</dbReference>
<organism evidence="2 3">
    <name type="scientific">Azotobacter vinelandii (strain DJ / ATCC BAA-1303)</name>
    <dbReference type="NCBI Taxonomy" id="322710"/>
    <lineage>
        <taxon>Bacteria</taxon>
        <taxon>Pseudomonadati</taxon>
        <taxon>Pseudomonadota</taxon>
        <taxon>Gammaproteobacteria</taxon>
        <taxon>Pseudomonadales</taxon>
        <taxon>Pseudomonadaceae</taxon>
        <taxon>Azotobacter</taxon>
    </lineage>
</organism>
<feature type="compositionally biased region" description="Acidic residues" evidence="1">
    <location>
        <begin position="162"/>
        <end position="185"/>
    </location>
</feature>
<keyword evidence="3" id="KW-1185">Reference proteome</keyword>